<evidence type="ECO:0000313" key="8">
    <source>
        <dbReference type="EMBL" id="SJL00784.1"/>
    </source>
</evidence>
<dbReference type="EMBL" id="FUEG01000002">
    <property type="protein sequence ID" value="SJL00784.1"/>
    <property type="molecule type" value="Genomic_DNA"/>
</dbReference>
<dbReference type="PANTHER" id="PTHR11002:SF76">
    <property type="entry name" value="CARBONIC ANHYDRASE"/>
    <property type="match status" value="1"/>
</dbReference>
<dbReference type="GO" id="GO:0004089">
    <property type="term" value="F:carbonate dehydratase activity"/>
    <property type="evidence" value="ECO:0007669"/>
    <property type="project" value="UniProtKB-EC"/>
</dbReference>
<sequence length="443" mass="49026">MLFAERNIGNQFHESDANANAALSYAVEDLGVQHIIVMGHYGCGGASAAISSPPAPPWDVADFAVQEWIFLLRNLYAESARPEIIEHRNAYPGGIKVPLPKLHDPVLRALVEENVKQTVSNIVSSQLIVERYCNATAAAVFIHGMVYDVENGAPSLQELRGHQSEYRWEHIVSSPAPAVLDENSVPSTSEALEAASRRISRLYENTIFQGDEEDTTGQLDDEYESTMITWPPTNPADSEERLQTSTTSFIETSASLLETQETQETHYSDTSSIARFPTFHFNLHTLGTLNGLRGGGSRKMNFLLVVLEVDGPDTIRTKKGPEISILKMILGDDEGNMCKLTAWREVADVWGGMTGSVRVKRGDIVFLENVTATCEPQASPALSASPYLKSKLQICYRTLVYTQADARLRPDLRLGVSDPSVRKVESLVRWFEMMAGLDRPVRK</sequence>
<dbReference type="OrthoDB" id="2570580at2759"/>
<reference evidence="9" key="1">
    <citation type="journal article" date="2017" name="Nat. Ecol. Evol.">
        <title>Genome expansion and lineage-specific genetic innovations in the forest pathogenic fungi Armillaria.</title>
        <authorList>
            <person name="Sipos G."/>
            <person name="Prasanna A.N."/>
            <person name="Walter M.C."/>
            <person name="O'Connor E."/>
            <person name="Balint B."/>
            <person name="Krizsan K."/>
            <person name="Kiss B."/>
            <person name="Hess J."/>
            <person name="Varga T."/>
            <person name="Slot J."/>
            <person name="Riley R."/>
            <person name="Boka B."/>
            <person name="Rigling D."/>
            <person name="Barry K."/>
            <person name="Lee J."/>
            <person name="Mihaltcheva S."/>
            <person name="LaButti K."/>
            <person name="Lipzen A."/>
            <person name="Waldron R."/>
            <person name="Moloney N.M."/>
            <person name="Sperisen C."/>
            <person name="Kredics L."/>
            <person name="Vagvoelgyi C."/>
            <person name="Patrignani A."/>
            <person name="Fitzpatrick D."/>
            <person name="Nagy I."/>
            <person name="Doyle S."/>
            <person name="Anderson J.B."/>
            <person name="Grigoriev I.V."/>
            <person name="Gueldener U."/>
            <person name="Muensterkoetter M."/>
            <person name="Nagy L.G."/>
        </authorList>
    </citation>
    <scope>NUCLEOTIDE SEQUENCE [LARGE SCALE GENOMIC DNA]</scope>
    <source>
        <strain evidence="9">C18/9</strain>
    </source>
</reference>
<evidence type="ECO:0000256" key="7">
    <source>
        <dbReference type="PIRSR" id="PIRSR601765-1"/>
    </source>
</evidence>
<dbReference type="OMA" id="YESTMIT"/>
<keyword evidence="4 7" id="KW-0862">Zinc</keyword>
<comment type="cofactor">
    <cofactor evidence="7">
        <name>Zn(2+)</name>
        <dbReference type="ChEBI" id="CHEBI:29105"/>
    </cofactor>
    <text evidence="7">Binds 1 zinc ion per subunit.</text>
</comment>
<dbReference type="Proteomes" id="UP000219338">
    <property type="component" value="Unassembled WGS sequence"/>
</dbReference>
<comment type="similarity">
    <text evidence="1">Belongs to the beta-class carbonic anhydrase family.</text>
</comment>
<dbReference type="Gene3D" id="2.40.50.140">
    <property type="entry name" value="Nucleic acid-binding proteins"/>
    <property type="match status" value="1"/>
</dbReference>
<gene>
    <name evidence="8" type="ORF">ARMOST_04098</name>
</gene>
<evidence type="ECO:0000256" key="2">
    <source>
        <dbReference type="ARBA" id="ARBA00012925"/>
    </source>
</evidence>
<proteinExistence type="inferred from homology"/>
<dbReference type="Gene3D" id="3.40.1050.10">
    <property type="entry name" value="Carbonic anhydrase"/>
    <property type="match status" value="1"/>
</dbReference>
<dbReference type="SUPFAM" id="SSF50249">
    <property type="entry name" value="Nucleic acid-binding proteins"/>
    <property type="match status" value="1"/>
</dbReference>
<dbReference type="STRING" id="47428.A0A284QWE9"/>
<evidence type="ECO:0000256" key="6">
    <source>
        <dbReference type="ARBA" id="ARBA00048348"/>
    </source>
</evidence>
<keyword evidence="3 7" id="KW-0479">Metal-binding</keyword>
<evidence type="ECO:0000256" key="1">
    <source>
        <dbReference type="ARBA" id="ARBA00006217"/>
    </source>
</evidence>
<dbReference type="GO" id="GO:0008270">
    <property type="term" value="F:zinc ion binding"/>
    <property type="evidence" value="ECO:0007669"/>
    <property type="project" value="InterPro"/>
</dbReference>
<feature type="binding site" evidence="7">
    <location>
        <position position="40"/>
    </location>
    <ligand>
        <name>Zn(2+)</name>
        <dbReference type="ChEBI" id="CHEBI:29105"/>
    </ligand>
</feature>
<dbReference type="AlphaFoldDB" id="A0A284QWE9"/>
<dbReference type="SMART" id="SM00947">
    <property type="entry name" value="Pro_CA"/>
    <property type="match status" value="1"/>
</dbReference>
<evidence type="ECO:0000313" key="9">
    <source>
        <dbReference type="Proteomes" id="UP000219338"/>
    </source>
</evidence>
<dbReference type="EC" id="4.2.1.1" evidence="2"/>
<keyword evidence="9" id="KW-1185">Reference proteome</keyword>
<dbReference type="SUPFAM" id="SSF53056">
    <property type="entry name" value="beta-carbonic anhydrase, cab"/>
    <property type="match status" value="1"/>
</dbReference>
<dbReference type="InterPro" id="IPR012340">
    <property type="entry name" value="NA-bd_OB-fold"/>
</dbReference>
<accession>A0A284QWE9</accession>
<dbReference type="GO" id="GO:0034599">
    <property type="term" value="P:cellular response to oxidative stress"/>
    <property type="evidence" value="ECO:0007669"/>
    <property type="project" value="TreeGrafter"/>
</dbReference>
<keyword evidence="5" id="KW-0456">Lyase</keyword>
<protein>
    <recommendedName>
        <fullName evidence="2">carbonic anhydrase</fullName>
        <ecNumber evidence="2">4.2.1.1</ecNumber>
    </recommendedName>
</protein>
<dbReference type="InterPro" id="IPR001765">
    <property type="entry name" value="Carbonic_anhydrase"/>
</dbReference>
<comment type="catalytic activity">
    <reaction evidence="6">
        <text>hydrogencarbonate + H(+) = CO2 + H2O</text>
        <dbReference type="Rhea" id="RHEA:10748"/>
        <dbReference type="ChEBI" id="CHEBI:15377"/>
        <dbReference type="ChEBI" id="CHEBI:15378"/>
        <dbReference type="ChEBI" id="CHEBI:16526"/>
        <dbReference type="ChEBI" id="CHEBI:17544"/>
        <dbReference type="EC" id="4.2.1.1"/>
    </reaction>
</comment>
<evidence type="ECO:0000256" key="3">
    <source>
        <dbReference type="ARBA" id="ARBA00022723"/>
    </source>
</evidence>
<feature type="binding site" evidence="7">
    <location>
        <position position="43"/>
    </location>
    <ligand>
        <name>Zn(2+)</name>
        <dbReference type="ChEBI" id="CHEBI:29105"/>
    </ligand>
</feature>
<dbReference type="PANTHER" id="PTHR11002">
    <property type="entry name" value="CARBONIC ANHYDRASE"/>
    <property type="match status" value="1"/>
</dbReference>
<organism evidence="8 9">
    <name type="scientific">Armillaria ostoyae</name>
    <name type="common">Armillaria root rot fungus</name>
    <dbReference type="NCBI Taxonomy" id="47428"/>
    <lineage>
        <taxon>Eukaryota</taxon>
        <taxon>Fungi</taxon>
        <taxon>Dikarya</taxon>
        <taxon>Basidiomycota</taxon>
        <taxon>Agaricomycotina</taxon>
        <taxon>Agaricomycetes</taxon>
        <taxon>Agaricomycetidae</taxon>
        <taxon>Agaricales</taxon>
        <taxon>Marasmiineae</taxon>
        <taxon>Physalacriaceae</taxon>
        <taxon>Armillaria</taxon>
    </lineage>
</organism>
<evidence type="ECO:0000256" key="4">
    <source>
        <dbReference type="ARBA" id="ARBA00022833"/>
    </source>
</evidence>
<evidence type="ECO:0000256" key="5">
    <source>
        <dbReference type="ARBA" id="ARBA00023239"/>
    </source>
</evidence>
<name>A0A284QWE9_ARMOS</name>
<dbReference type="InterPro" id="IPR036874">
    <property type="entry name" value="Carbonic_anhydrase_sf"/>
</dbReference>
<dbReference type="GO" id="GO:0071244">
    <property type="term" value="P:cellular response to carbon dioxide"/>
    <property type="evidence" value="ECO:0007669"/>
    <property type="project" value="TreeGrafter"/>
</dbReference>
<dbReference type="Pfam" id="PF00484">
    <property type="entry name" value="Pro_CA"/>
    <property type="match status" value="1"/>
</dbReference>